<evidence type="ECO:0000256" key="4">
    <source>
        <dbReference type="ARBA" id="ARBA00022553"/>
    </source>
</evidence>
<evidence type="ECO:0000256" key="14">
    <source>
        <dbReference type="ARBA" id="ARBA00023157"/>
    </source>
</evidence>
<dbReference type="InterPro" id="IPR017441">
    <property type="entry name" value="Protein_kinase_ATP_BS"/>
</dbReference>
<evidence type="ECO:0000259" key="23">
    <source>
        <dbReference type="PROSITE" id="PS50011"/>
    </source>
</evidence>
<keyword evidence="3" id="KW-0245">EGF-like domain</keyword>
<evidence type="ECO:0000256" key="10">
    <source>
        <dbReference type="ARBA" id="ARBA00022777"/>
    </source>
</evidence>
<dbReference type="PIRSF" id="PIRSF000641">
    <property type="entry name" value="SRK"/>
    <property type="match status" value="1"/>
</dbReference>
<dbReference type="PANTHER" id="PTHR47976">
    <property type="entry name" value="G-TYPE LECTIN S-RECEPTOR-LIKE SERINE/THREONINE-PROTEIN KINASE SD2-5"/>
    <property type="match status" value="1"/>
</dbReference>
<keyword evidence="5 19" id="KW-0808">Transferase</keyword>
<feature type="domain" description="Bulb-type lectin" evidence="24">
    <location>
        <begin position="59"/>
        <end position="185"/>
    </location>
</feature>
<comment type="catalytic activity">
    <reaction evidence="18 19">
        <text>L-seryl-[protein] + ATP = O-phospho-L-seryl-[protein] + ADP + H(+)</text>
        <dbReference type="Rhea" id="RHEA:17989"/>
        <dbReference type="Rhea" id="RHEA-COMP:9863"/>
        <dbReference type="Rhea" id="RHEA-COMP:11604"/>
        <dbReference type="ChEBI" id="CHEBI:15378"/>
        <dbReference type="ChEBI" id="CHEBI:29999"/>
        <dbReference type="ChEBI" id="CHEBI:30616"/>
        <dbReference type="ChEBI" id="CHEBI:83421"/>
        <dbReference type="ChEBI" id="CHEBI:456216"/>
        <dbReference type="EC" id="2.7.11.1"/>
    </reaction>
</comment>
<evidence type="ECO:0000256" key="16">
    <source>
        <dbReference type="ARBA" id="ARBA00023180"/>
    </source>
</evidence>
<dbReference type="EC" id="2.7.11.1" evidence="19"/>
<keyword evidence="7" id="KW-0732">Signal</keyword>
<keyword evidence="14" id="KW-1015">Disulfide bond</keyword>
<dbReference type="SUPFAM" id="SSF56112">
    <property type="entry name" value="Protein kinase-like (PK-like)"/>
    <property type="match status" value="1"/>
</dbReference>
<dbReference type="Pfam" id="PF01453">
    <property type="entry name" value="B_lectin"/>
    <property type="match status" value="1"/>
</dbReference>
<evidence type="ECO:0000256" key="11">
    <source>
        <dbReference type="ARBA" id="ARBA00022840"/>
    </source>
</evidence>
<dbReference type="PROSITE" id="PS50011">
    <property type="entry name" value="PROTEIN_KINASE_DOM"/>
    <property type="match status" value="1"/>
</dbReference>
<evidence type="ECO:0000256" key="19">
    <source>
        <dbReference type="PIRNR" id="PIRNR000641"/>
    </source>
</evidence>
<keyword evidence="4" id="KW-0597">Phosphoprotein</keyword>
<feature type="transmembrane region" description="Helical" evidence="22">
    <location>
        <begin position="466"/>
        <end position="493"/>
    </location>
</feature>
<keyword evidence="27" id="KW-1185">Reference proteome</keyword>
<dbReference type="PANTHER" id="PTHR47976:SF30">
    <property type="entry name" value="RECEPTOR-LIKE SERINE_THREONINE-PROTEIN KINASE"/>
    <property type="match status" value="1"/>
</dbReference>
<reference evidence="26 27" key="1">
    <citation type="journal article" date="2017" name="Nat. Commun.">
        <title>Genome assembly with in vitro proximity ligation data and whole-genome triplication in lettuce.</title>
        <authorList>
            <person name="Reyes-Chin-Wo S."/>
            <person name="Wang Z."/>
            <person name="Yang X."/>
            <person name="Kozik A."/>
            <person name="Arikit S."/>
            <person name="Song C."/>
            <person name="Xia L."/>
            <person name="Froenicke L."/>
            <person name="Lavelle D.O."/>
            <person name="Truco M.J."/>
            <person name="Xia R."/>
            <person name="Zhu S."/>
            <person name="Xu C."/>
            <person name="Xu H."/>
            <person name="Xu X."/>
            <person name="Cox K."/>
            <person name="Korf I."/>
            <person name="Meyers B.C."/>
            <person name="Michelmore R.W."/>
        </authorList>
    </citation>
    <scope>NUCLEOTIDE SEQUENCE [LARGE SCALE GENOMIC DNA]</scope>
    <source>
        <strain evidence="27">cv. Salinas</strain>
        <tissue evidence="26">Seedlings</tissue>
    </source>
</reference>
<dbReference type="InterPro" id="IPR008271">
    <property type="entry name" value="Ser/Thr_kinase_AS"/>
</dbReference>
<dbReference type="GO" id="GO:0030246">
    <property type="term" value="F:carbohydrate binding"/>
    <property type="evidence" value="ECO:0007669"/>
    <property type="project" value="UniProtKB-KW"/>
</dbReference>
<evidence type="ECO:0000256" key="17">
    <source>
        <dbReference type="ARBA" id="ARBA00047899"/>
    </source>
</evidence>
<dbReference type="InterPro" id="IPR024171">
    <property type="entry name" value="SRK-like_kinase"/>
</dbReference>
<evidence type="ECO:0000256" key="18">
    <source>
        <dbReference type="ARBA" id="ARBA00048679"/>
    </source>
</evidence>
<evidence type="ECO:0000256" key="5">
    <source>
        <dbReference type="ARBA" id="ARBA00022679"/>
    </source>
</evidence>
<keyword evidence="8" id="KW-0430">Lectin</keyword>
<dbReference type="InterPro" id="IPR011009">
    <property type="entry name" value="Kinase-like_dom_sf"/>
</dbReference>
<dbReference type="EMBL" id="NBSK02000004">
    <property type="protein sequence ID" value="KAJ0212129.1"/>
    <property type="molecule type" value="Genomic_DNA"/>
</dbReference>
<dbReference type="Pfam" id="PF08276">
    <property type="entry name" value="PAN_2"/>
    <property type="match status" value="1"/>
</dbReference>
<keyword evidence="13 22" id="KW-0472">Membrane</keyword>
<dbReference type="Pfam" id="PF00069">
    <property type="entry name" value="Pkinase"/>
    <property type="match status" value="1"/>
</dbReference>
<evidence type="ECO:0000256" key="2">
    <source>
        <dbReference type="ARBA" id="ARBA00022527"/>
    </source>
</evidence>
<keyword evidence="12 22" id="KW-1133">Transmembrane helix</keyword>
<dbReference type="InterPro" id="IPR036426">
    <property type="entry name" value="Bulb-type_lectin_dom_sf"/>
</dbReference>
<dbReference type="GO" id="GO:0004674">
    <property type="term" value="F:protein serine/threonine kinase activity"/>
    <property type="evidence" value="ECO:0007669"/>
    <property type="project" value="UniProtKB-KW"/>
</dbReference>
<name>A0A9R1VV63_LACSA</name>
<keyword evidence="10 19" id="KW-0418">Kinase</keyword>
<dbReference type="InterPro" id="IPR001480">
    <property type="entry name" value="Bulb-type_lectin_dom"/>
</dbReference>
<proteinExistence type="inferred from homology"/>
<comment type="subcellular location">
    <subcellularLocation>
        <location evidence="1">Membrane</location>
        <topology evidence="1">Single-pass type I membrane protein</topology>
    </subcellularLocation>
</comment>
<evidence type="ECO:0000259" key="25">
    <source>
        <dbReference type="PROSITE" id="PS50948"/>
    </source>
</evidence>
<dbReference type="CDD" id="cd14066">
    <property type="entry name" value="STKc_IRAK"/>
    <property type="match status" value="1"/>
</dbReference>
<dbReference type="FunFam" id="2.90.10.30:FF:000003">
    <property type="entry name" value="Os04g0303100 protein"/>
    <property type="match status" value="1"/>
</dbReference>
<evidence type="ECO:0000256" key="1">
    <source>
        <dbReference type="ARBA" id="ARBA00004479"/>
    </source>
</evidence>
<dbReference type="Gene3D" id="2.90.10.30">
    <property type="match status" value="1"/>
</dbReference>
<dbReference type="AlphaFoldDB" id="A0A9R1VV63"/>
<evidence type="ECO:0000256" key="3">
    <source>
        <dbReference type="ARBA" id="ARBA00022536"/>
    </source>
</evidence>
<keyword evidence="15" id="KW-0675">Receptor</keyword>
<dbReference type="Gene3D" id="1.10.510.10">
    <property type="entry name" value="Transferase(Phosphotransferase) domain 1"/>
    <property type="match status" value="1"/>
</dbReference>
<evidence type="ECO:0000256" key="9">
    <source>
        <dbReference type="ARBA" id="ARBA00022741"/>
    </source>
</evidence>
<evidence type="ECO:0000256" key="15">
    <source>
        <dbReference type="ARBA" id="ARBA00023170"/>
    </source>
</evidence>
<dbReference type="InterPro" id="IPR051343">
    <property type="entry name" value="G-type_lectin_kinases/EP1-like"/>
</dbReference>
<dbReference type="GO" id="GO:0005524">
    <property type="term" value="F:ATP binding"/>
    <property type="evidence" value="ECO:0007669"/>
    <property type="project" value="UniProtKB-UniRule"/>
</dbReference>
<dbReference type="Proteomes" id="UP000235145">
    <property type="component" value="Unassembled WGS sequence"/>
</dbReference>
<evidence type="ECO:0000256" key="21">
    <source>
        <dbReference type="SAM" id="MobiDB-lite"/>
    </source>
</evidence>
<dbReference type="CDD" id="cd00028">
    <property type="entry name" value="B_lectin"/>
    <property type="match status" value="1"/>
</dbReference>
<evidence type="ECO:0000256" key="20">
    <source>
        <dbReference type="PROSITE-ProRule" id="PRU10141"/>
    </source>
</evidence>
<feature type="domain" description="Protein kinase" evidence="23">
    <location>
        <begin position="527"/>
        <end position="800"/>
    </location>
</feature>
<feature type="transmembrane region" description="Helical" evidence="22">
    <location>
        <begin position="12"/>
        <end position="37"/>
    </location>
</feature>
<dbReference type="CDD" id="cd01098">
    <property type="entry name" value="PAN_AP_plant"/>
    <property type="match status" value="1"/>
</dbReference>
<dbReference type="SUPFAM" id="SSF51110">
    <property type="entry name" value="alpha-D-mannose-specific plant lectins"/>
    <property type="match status" value="1"/>
</dbReference>
<evidence type="ECO:0000259" key="24">
    <source>
        <dbReference type="PROSITE" id="PS50927"/>
    </source>
</evidence>
<comment type="caution">
    <text evidence="26">The sequence shown here is derived from an EMBL/GenBank/DDBJ whole genome shotgun (WGS) entry which is preliminary data.</text>
</comment>
<keyword evidence="9 19" id="KW-0547">Nucleotide-binding</keyword>
<dbReference type="PROSITE" id="PS00108">
    <property type="entry name" value="PROTEIN_KINASE_ST"/>
    <property type="match status" value="1"/>
</dbReference>
<keyword evidence="11 19" id="KW-0067">ATP-binding</keyword>
<evidence type="ECO:0000256" key="13">
    <source>
        <dbReference type="ARBA" id="ARBA00023136"/>
    </source>
</evidence>
<feature type="domain" description="Apple" evidence="25">
    <location>
        <begin position="366"/>
        <end position="450"/>
    </location>
</feature>
<dbReference type="FunFam" id="3.30.200.20:FF:000178">
    <property type="entry name" value="serine/threonine-protein kinase PBS1-like"/>
    <property type="match status" value="1"/>
</dbReference>
<dbReference type="Gene3D" id="3.30.200.20">
    <property type="entry name" value="Phosphorylase Kinase, domain 1"/>
    <property type="match status" value="1"/>
</dbReference>
<dbReference type="GO" id="GO:0016020">
    <property type="term" value="C:membrane"/>
    <property type="evidence" value="ECO:0007669"/>
    <property type="project" value="UniProtKB-SubCell"/>
</dbReference>
<feature type="binding site" evidence="20">
    <location>
        <position position="555"/>
    </location>
    <ligand>
        <name>ATP</name>
        <dbReference type="ChEBI" id="CHEBI:30616"/>
    </ligand>
</feature>
<dbReference type="InterPro" id="IPR000719">
    <property type="entry name" value="Prot_kinase_dom"/>
</dbReference>
<dbReference type="SMART" id="SM00108">
    <property type="entry name" value="B_lectin"/>
    <property type="match status" value="1"/>
</dbReference>
<evidence type="ECO:0000256" key="12">
    <source>
        <dbReference type="ARBA" id="ARBA00022989"/>
    </source>
</evidence>
<keyword evidence="16" id="KW-0325">Glycoprotein</keyword>
<evidence type="ECO:0000256" key="22">
    <source>
        <dbReference type="SAM" id="Phobius"/>
    </source>
</evidence>
<evidence type="ECO:0000256" key="8">
    <source>
        <dbReference type="ARBA" id="ARBA00022734"/>
    </source>
</evidence>
<accession>A0A9R1VV63</accession>
<organism evidence="26 27">
    <name type="scientific">Lactuca sativa</name>
    <name type="common">Garden lettuce</name>
    <dbReference type="NCBI Taxonomy" id="4236"/>
    <lineage>
        <taxon>Eukaryota</taxon>
        <taxon>Viridiplantae</taxon>
        <taxon>Streptophyta</taxon>
        <taxon>Embryophyta</taxon>
        <taxon>Tracheophyta</taxon>
        <taxon>Spermatophyta</taxon>
        <taxon>Magnoliopsida</taxon>
        <taxon>eudicotyledons</taxon>
        <taxon>Gunneridae</taxon>
        <taxon>Pentapetalae</taxon>
        <taxon>asterids</taxon>
        <taxon>campanulids</taxon>
        <taxon>Asterales</taxon>
        <taxon>Asteraceae</taxon>
        <taxon>Cichorioideae</taxon>
        <taxon>Cichorieae</taxon>
        <taxon>Lactucinae</taxon>
        <taxon>Lactuca</taxon>
    </lineage>
</organism>
<gene>
    <name evidence="26" type="ORF">LSAT_V11C400191890</name>
</gene>
<keyword evidence="6 22" id="KW-0812">Transmembrane</keyword>
<dbReference type="PROSITE" id="PS50948">
    <property type="entry name" value="PAN"/>
    <property type="match status" value="1"/>
</dbReference>
<feature type="region of interest" description="Disordered" evidence="21">
    <location>
        <begin position="819"/>
        <end position="839"/>
    </location>
</feature>
<sequence>MQDLCQFNFQRLALVCSLVVMRAPWMCSFFFGFFLIFSSISAESNYFSPAKLSSTWTNNESFIRSINFRDGSRIRVILNNEKKFRCGFFCNGTCTSYLFAIVVINMTTTRDSLAVIWSANRDNLVREGAILNFTATGELMLQDVDGNIVWTTNTTGKSVASMNLTEDGNLGLLNVHNLTVWQSFDHPTDCLLPGQKLFQGQKLIPSVSSTNWTPQVDLYSLQFNEKGLFFYVGSNPPQVYYGHTVNGLDEGYLELRGRSLCLVISSSRPNYCPSVIDIPPAFPFEYIKLLPDGHLKAFGWETDNDLLLGHLGGCSYPLACGRNAICSADQQCSCPISSTSPATDYFRAVNDRQPNKGCSQVTPLTCNATQNHTFIELNNVTYFTFTSDMEDVDIETCKQACLNNCSCKAALIKYGSNSSGDCYLPSELFTITSLDAGVLPQNVLFFIKVLNSSIPQSHGRSSNRKILVATILGSTIGSLMLLIMVVGFTRFILQKKNMNSESEEEYLDQVSGMPTRFSYDELKTATENFSKKLGEGGFGSVFEGTLKDGSKIAVKCLQGLVHVKKSFLAEVESIGSIHHVNLVRLRGFCARKSQQLLVYEFMSNGSLDQWIYYGDRKQVLPWISRKKIILDIAKGLTYLHEDCRQKIIHLDIKPQNILLDADFNAKVSDFGLSKLIDRDQSQVMTTMRGTPGYLAPEWLSSIITEKVDVYSFGILLLEILCGRKIVDRSQPEESWHLLRVFQRCWEQETLLNIVDRYSEDMQEHGTEVMEMMKLASWCLQTDFTKRPSMSTVIKVLEGVISVELDLDYNFSYQRMQETTYGHEKSSQPVLPPSLSAPRY</sequence>
<dbReference type="PROSITE" id="PS00107">
    <property type="entry name" value="PROTEIN_KINASE_ATP"/>
    <property type="match status" value="1"/>
</dbReference>
<evidence type="ECO:0000313" key="26">
    <source>
        <dbReference type="EMBL" id="KAJ0212129.1"/>
    </source>
</evidence>
<comment type="catalytic activity">
    <reaction evidence="17 19">
        <text>L-threonyl-[protein] + ATP = O-phospho-L-threonyl-[protein] + ADP + H(+)</text>
        <dbReference type="Rhea" id="RHEA:46608"/>
        <dbReference type="Rhea" id="RHEA-COMP:11060"/>
        <dbReference type="Rhea" id="RHEA-COMP:11605"/>
        <dbReference type="ChEBI" id="CHEBI:15378"/>
        <dbReference type="ChEBI" id="CHEBI:30013"/>
        <dbReference type="ChEBI" id="CHEBI:30616"/>
        <dbReference type="ChEBI" id="CHEBI:61977"/>
        <dbReference type="ChEBI" id="CHEBI:456216"/>
        <dbReference type="EC" id="2.7.11.1"/>
    </reaction>
</comment>
<evidence type="ECO:0000313" key="27">
    <source>
        <dbReference type="Proteomes" id="UP000235145"/>
    </source>
</evidence>
<keyword evidence="2 19" id="KW-0723">Serine/threonine-protein kinase</keyword>
<protein>
    <recommendedName>
        <fullName evidence="19">Receptor-like serine/threonine-protein kinase</fullName>
        <ecNumber evidence="19">2.7.11.1</ecNumber>
    </recommendedName>
</protein>
<dbReference type="SMART" id="SM00220">
    <property type="entry name" value="S_TKc"/>
    <property type="match status" value="1"/>
</dbReference>
<comment type="similarity">
    <text evidence="19">Belongs to the protein kinase superfamily. Ser/Thr protein kinase family.</text>
</comment>
<dbReference type="PROSITE" id="PS50927">
    <property type="entry name" value="BULB_LECTIN"/>
    <property type="match status" value="1"/>
</dbReference>
<dbReference type="FunFam" id="1.10.510.10:FF:000248">
    <property type="entry name" value="S-receptor-like kinase 5"/>
    <property type="match status" value="1"/>
</dbReference>
<evidence type="ECO:0000256" key="7">
    <source>
        <dbReference type="ARBA" id="ARBA00022729"/>
    </source>
</evidence>
<dbReference type="InterPro" id="IPR003609">
    <property type="entry name" value="Pan_app"/>
</dbReference>
<evidence type="ECO:0000256" key="6">
    <source>
        <dbReference type="ARBA" id="ARBA00022692"/>
    </source>
</evidence>